<sequence>MVGHVPIRNMMDDVLITNLPPEHLRSALRILIAQGAATQQPFVQHIRQRLLDSAPKPSYPRILFPIPDVLTPKFTEYLAYTRCLFSSKLAQQSLPYIDFLVKCLTEANAIWFVGSELHKSLTRFDGDIVQAIQALKESNPPKGDELESKLVQLRSSLQECRQYCEASDPPLDYPFQRSERQVADVLHIFYPSRLALPQSDKTENASSPLLDVSVGQAAETFALGPFEVPRLFNGFWQLSSPSWGAGSAKSQDAALAQLVGAGFTAADMADHYGDAELVYGQFRNKLPSQVKDKVFAATKWCVFGHSGGEITDEWVLGAVKERCRRLGGRVELLQFHWHDYGATEYLEVLVKLVALTKTHPELVSTIGLCNFDSAHTEEACEYLLSKTGAVGLVSNQIQFSVVDSRPLQKMCAVSAKYGLQLLTYGSFCGGFLSSRWLNQPLPEMYSTSTQLTPSQRKYLGMICDWGSWDDFQKLLSQLSAIAEKHSVSLTNVAVRWVLQKPQVGAVIVGTRLGVTTHDQDNVVVFNFKLDDGDMKAPRDSSFSSRVGFSQPLTFHLNPLKRKPLSIRKTDECGMKAIDEIALATYLEIEEYSRSLSPESQGIPRIMPPQDEFELYDLRVEVVCPPGERILCGAREGDYFTLQGEMMYLPPGQGISIYSLASVLPLLAAKQRMTHANDWMTTDALIACPDPNCKSKLKIVRTGTRKFYHSETTATQLNKDE</sequence>
<comment type="caution">
    <text evidence="1">The sequence shown here is derived from an EMBL/GenBank/DDBJ whole genome shotgun (WGS) entry which is preliminary data.</text>
</comment>
<protein>
    <submittedName>
        <fullName evidence="1">Uncharacterized protein</fullName>
    </submittedName>
</protein>
<organism evidence="1 2">
    <name type="scientific">Lasiodiplodia mahajangana</name>
    <dbReference type="NCBI Taxonomy" id="1108764"/>
    <lineage>
        <taxon>Eukaryota</taxon>
        <taxon>Fungi</taxon>
        <taxon>Dikarya</taxon>
        <taxon>Ascomycota</taxon>
        <taxon>Pezizomycotina</taxon>
        <taxon>Dothideomycetes</taxon>
        <taxon>Dothideomycetes incertae sedis</taxon>
        <taxon>Botryosphaeriales</taxon>
        <taxon>Botryosphaeriaceae</taxon>
        <taxon>Lasiodiplodia</taxon>
    </lineage>
</organism>
<reference evidence="1" key="1">
    <citation type="submission" date="2022-12" db="EMBL/GenBank/DDBJ databases">
        <title>Genome Sequence of Lasiodiplodia mahajangana.</title>
        <authorList>
            <person name="Buettner E."/>
        </authorList>
    </citation>
    <scope>NUCLEOTIDE SEQUENCE</scope>
    <source>
        <strain evidence="1">VT137</strain>
    </source>
</reference>
<dbReference type="EMBL" id="JAPUUL010000098">
    <property type="protein sequence ID" value="KAJ8132664.1"/>
    <property type="molecule type" value="Genomic_DNA"/>
</dbReference>
<gene>
    <name evidence="1" type="ORF">O1611_g960</name>
</gene>
<evidence type="ECO:0000313" key="2">
    <source>
        <dbReference type="Proteomes" id="UP001153332"/>
    </source>
</evidence>
<proteinExistence type="predicted"/>
<accession>A0ACC2JYW7</accession>
<dbReference type="Proteomes" id="UP001153332">
    <property type="component" value="Unassembled WGS sequence"/>
</dbReference>
<name>A0ACC2JYW7_9PEZI</name>
<evidence type="ECO:0000313" key="1">
    <source>
        <dbReference type="EMBL" id="KAJ8132664.1"/>
    </source>
</evidence>
<keyword evidence="2" id="KW-1185">Reference proteome</keyword>